<evidence type="ECO:0000313" key="3">
    <source>
        <dbReference type="Proteomes" id="UP000175691"/>
    </source>
</evidence>
<keyword evidence="1" id="KW-0472">Membrane</keyword>
<keyword evidence="3" id="KW-1185">Reference proteome</keyword>
<comment type="caution">
    <text evidence="2">The sequence shown here is derived from an EMBL/GenBank/DDBJ whole genome shotgun (WGS) entry which is preliminary data.</text>
</comment>
<keyword evidence="1" id="KW-1133">Transmembrane helix</keyword>
<evidence type="ECO:0000256" key="1">
    <source>
        <dbReference type="SAM" id="Phobius"/>
    </source>
</evidence>
<dbReference type="EMBL" id="MDHN01000001">
    <property type="protein sequence ID" value="OFC72773.1"/>
    <property type="molecule type" value="Genomic_DNA"/>
</dbReference>
<protein>
    <submittedName>
        <fullName evidence="2">Uncharacterized protein</fullName>
    </submittedName>
</protein>
<evidence type="ECO:0000313" key="2">
    <source>
        <dbReference type="EMBL" id="OFC72773.1"/>
    </source>
</evidence>
<keyword evidence="1" id="KW-0812">Transmembrane</keyword>
<sequence>MSPESQSQQLKLKGFLKIAVLFWHEHRRFFGFRLYKRFSIQQHLKSNRQWFAAVSTPLFLWPLFHIWLFVLGCFKVSLLVWFCRVFKLAVAAKLRTLVSAVSNNRIKTLAGSLGR</sequence>
<proteinExistence type="predicted"/>
<feature type="transmembrane region" description="Helical" evidence="1">
    <location>
        <begin position="64"/>
        <end position="86"/>
    </location>
</feature>
<reference evidence="2 3" key="1">
    <citation type="submission" date="2016-08" db="EMBL/GenBank/DDBJ databases">
        <authorList>
            <person name="Seilhamer J.J."/>
        </authorList>
    </citation>
    <scope>NUCLEOTIDE SEQUENCE [LARGE SCALE GENOMIC DNA]</scope>
    <source>
        <strain evidence="2 3">KCTC 42603</strain>
    </source>
</reference>
<gene>
    <name evidence="2" type="ORF">BFC18_00150</name>
</gene>
<organism evidence="2 3">
    <name type="scientific">Alteromonas confluentis</name>
    <dbReference type="NCBI Taxonomy" id="1656094"/>
    <lineage>
        <taxon>Bacteria</taxon>
        <taxon>Pseudomonadati</taxon>
        <taxon>Pseudomonadota</taxon>
        <taxon>Gammaproteobacteria</taxon>
        <taxon>Alteromonadales</taxon>
        <taxon>Alteromonadaceae</taxon>
        <taxon>Alteromonas/Salinimonas group</taxon>
        <taxon>Alteromonas</taxon>
    </lineage>
</organism>
<dbReference type="AlphaFoldDB" id="A0A1E7ZGW8"/>
<name>A0A1E7ZGW8_9ALTE</name>
<dbReference type="Proteomes" id="UP000175691">
    <property type="component" value="Unassembled WGS sequence"/>
</dbReference>
<dbReference type="RefSeq" id="WP_070123170.1">
    <property type="nucleotide sequence ID" value="NZ_MDHN01000001.1"/>
</dbReference>
<accession>A0A1E7ZGW8</accession>